<dbReference type="RefSeq" id="WP_263722661.1">
    <property type="nucleotide sequence ID" value="NZ_JAOWLA010000015.1"/>
</dbReference>
<sequence length="358" mass="38325">MAATIVFIGAGDVGLRMADGLLARAPIGRMVLADFNAAAAGPRAAMLGNCHGVRVEFRPLDGRDKSAIAALVRETRPDLIAQCASLISPWSIIGRDHPVARKISGAGIALQIGAQLPILLNVMEVLRDLGVTSPVANITMPDILHPMLAARGLAPTVGLGNVSIQHLRVRHRLVERDDFTGDEQIRVLGHHCQVYDVMKAQMPLDAEDRVRVFLGEEGARHDPLAYEGAPFPAGPIYNEITAASALPVLAALLPGAVPLRFSAPAPEGLPGGYPVRIDGGAVALDLPQGQTREDAVVYNRRQGRRDGVERIEGDGTLVYTPSVREAVRDIDPALAEPVEIDRLAERTERLMRALASIR</sequence>
<organism evidence="1 2">
    <name type="scientific">Albidovulum sediminicola</name>
    <dbReference type="NCBI Taxonomy" id="2984331"/>
    <lineage>
        <taxon>Bacteria</taxon>
        <taxon>Pseudomonadati</taxon>
        <taxon>Pseudomonadota</taxon>
        <taxon>Alphaproteobacteria</taxon>
        <taxon>Rhodobacterales</taxon>
        <taxon>Paracoccaceae</taxon>
        <taxon>Albidovulum</taxon>
    </lineage>
</organism>
<evidence type="ECO:0008006" key="3">
    <source>
        <dbReference type="Google" id="ProtNLM"/>
    </source>
</evidence>
<accession>A0ABT2Z4Q2</accession>
<dbReference type="EMBL" id="JAOWLA010000015">
    <property type="protein sequence ID" value="MCV2866129.1"/>
    <property type="molecule type" value="Genomic_DNA"/>
</dbReference>
<proteinExistence type="predicted"/>
<dbReference type="SUPFAM" id="SSF51735">
    <property type="entry name" value="NAD(P)-binding Rossmann-fold domains"/>
    <property type="match status" value="1"/>
</dbReference>
<evidence type="ECO:0000313" key="1">
    <source>
        <dbReference type="EMBL" id="MCV2866129.1"/>
    </source>
</evidence>
<evidence type="ECO:0000313" key="2">
    <source>
        <dbReference type="Proteomes" id="UP001652503"/>
    </source>
</evidence>
<dbReference type="Gene3D" id="3.40.50.720">
    <property type="entry name" value="NAD(P)-binding Rossmann-like Domain"/>
    <property type="match status" value="1"/>
</dbReference>
<name>A0ABT2Z4Q2_9RHOB</name>
<dbReference type="Proteomes" id="UP001652503">
    <property type="component" value="Unassembled WGS sequence"/>
</dbReference>
<dbReference type="InterPro" id="IPR036291">
    <property type="entry name" value="NAD(P)-bd_dom_sf"/>
</dbReference>
<gene>
    <name evidence="1" type="ORF">OE647_15500</name>
</gene>
<comment type="caution">
    <text evidence="1">The sequence shown here is derived from an EMBL/GenBank/DDBJ whole genome shotgun (WGS) entry which is preliminary data.</text>
</comment>
<reference evidence="1 2" key="1">
    <citation type="submission" date="2022-10" db="EMBL/GenBank/DDBJ databases">
        <title>Defluviimonas sp. nov., isolated from ocean surface water.</title>
        <authorList>
            <person name="He W."/>
            <person name="Wang L."/>
            <person name="Zhang D.-F."/>
        </authorList>
    </citation>
    <scope>NUCLEOTIDE SEQUENCE [LARGE SCALE GENOMIC DNA]</scope>
    <source>
        <strain evidence="1 2">WL0075</strain>
    </source>
</reference>
<keyword evidence="2" id="KW-1185">Reference proteome</keyword>
<protein>
    <recommendedName>
        <fullName evidence="3">Lactate/malate dehydrogenase N-terminal domain-containing protein</fullName>
    </recommendedName>
</protein>